<name>A0A4U1HQZ7_9BURK</name>
<evidence type="ECO:0000256" key="2">
    <source>
        <dbReference type="ARBA" id="ARBA00022679"/>
    </source>
</evidence>
<accession>A0A4U1HQZ7</accession>
<dbReference type="EMBL" id="SWJE01000013">
    <property type="protein sequence ID" value="TKC83899.1"/>
    <property type="molecule type" value="Genomic_DNA"/>
</dbReference>
<evidence type="ECO:0000313" key="5">
    <source>
        <dbReference type="EMBL" id="TKC83899.1"/>
    </source>
</evidence>
<gene>
    <name evidence="5" type="ORF">FAZ69_23000</name>
</gene>
<evidence type="ECO:0000259" key="4">
    <source>
        <dbReference type="PROSITE" id="PS51186"/>
    </source>
</evidence>
<dbReference type="PANTHER" id="PTHR10545">
    <property type="entry name" value="DIAMINE N-ACETYLTRANSFERASE"/>
    <property type="match status" value="1"/>
</dbReference>
<dbReference type="Proteomes" id="UP000305539">
    <property type="component" value="Unassembled WGS sequence"/>
</dbReference>
<evidence type="ECO:0000313" key="6">
    <source>
        <dbReference type="Proteomes" id="UP000305539"/>
    </source>
</evidence>
<sequence length="168" mass="18433">MSAVIRPATPADVGSIFALMLELAEFEKLTHLFVATEAGVRDALFGERPAAEALVAEAGGKIVGYALFFHNFSTFLGRRGLYLEDLYVQPSQRGSGLGRAMLQRLAAMAIERQCGRFEWTVLDWNQNAIDFYEKMGATVLPDWRIVRMTGDALAQLASGEASRSMGPE</sequence>
<evidence type="ECO:0000256" key="3">
    <source>
        <dbReference type="ARBA" id="ARBA00023315"/>
    </source>
</evidence>
<dbReference type="PROSITE" id="PS51186">
    <property type="entry name" value="GNAT"/>
    <property type="match status" value="1"/>
</dbReference>
<dbReference type="InterPro" id="IPR016181">
    <property type="entry name" value="Acyl_CoA_acyltransferase"/>
</dbReference>
<reference evidence="5 6" key="1">
    <citation type="submission" date="2019-04" db="EMBL/GenBank/DDBJ databases">
        <title>Trinickia sp. 7GSK02, isolated from subtropical forest soil.</title>
        <authorList>
            <person name="Gao Z.-H."/>
            <person name="Qiu L.-H."/>
        </authorList>
    </citation>
    <scope>NUCLEOTIDE SEQUENCE [LARGE SCALE GENOMIC DNA]</scope>
    <source>
        <strain evidence="5 6">7GSK02</strain>
    </source>
</reference>
<dbReference type="CDD" id="cd04301">
    <property type="entry name" value="NAT_SF"/>
    <property type="match status" value="1"/>
</dbReference>
<dbReference type="FunFam" id="3.40.630.30:FF:000064">
    <property type="entry name" value="GNAT family acetyltransferase"/>
    <property type="match status" value="1"/>
</dbReference>
<keyword evidence="3" id="KW-0012">Acyltransferase</keyword>
<keyword evidence="2 5" id="KW-0808">Transferase</keyword>
<dbReference type="InterPro" id="IPR000182">
    <property type="entry name" value="GNAT_dom"/>
</dbReference>
<comment type="similarity">
    <text evidence="1">Belongs to the acetyltransferase family.</text>
</comment>
<dbReference type="RefSeq" id="WP_136897401.1">
    <property type="nucleotide sequence ID" value="NZ_SWJE01000013.1"/>
</dbReference>
<dbReference type="GO" id="GO:0008080">
    <property type="term" value="F:N-acetyltransferase activity"/>
    <property type="evidence" value="ECO:0007669"/>
    <property type="project" value="TreeGrafter"/>
</dbReference>
<comment type="caution">
    <text evidence="5">The sequence shown here is derived from an EMBL/GenBank/DDBJ whole genome shotgun (WGS) entry which is preliminary data.</text>
</comment>
<dbReference type="AlphaFoldDB" id="A0A4U1HQZ7"/>
<dbReference type="OrthoDB" id="5295305at2"/>
<dbReference type="InterPro" id="IPR051016">
    <property type="entry name" value="Diverse_Substrate_AcTransf"/>
</dbReference>
<dbReference type="PANTHER" id="PTHR10545:SF29">
    <property type="entry name" value="GH14572P-RELATED"/>
    <property type="match status" value="1"/>
</dbReference>
<dbReference type="SUPFAM" id="SSF55729">
    <property type="entry name" value="Acyl-CoA N-acyltransferases (Nat)"/>
    <property type="match status" value="1"/>
</dbReference>
<organism evidence="5 6">
    <name type="scientific">Trinickia terrae</name>
    <dbReference type="NCBI Taxonomy" id="2571161"/>
    <lineage>
        <taxon>Bacteria</taxon>
        <taxon>Pseudomonadati</taxon>
        <taxon>Pseudomonadota</taxon>
        <taxon>Betaproteobacteria</taxon>
        <taxon>Burkholderiales</taxon>
        <taxon>Burkholderiaceae</taxon>
        <taxon>Trinickia</taxon>
    </lineage>
</organism>
<evidence type="ECO:0000256" key="1">
    <source>
        <dbReference type="ARBA" id="ARBA00008694"/>
    </source>
</evidence>
<keyword evidence="6" id="KW-1185">Reference proteome</keyword>
<feature type="domain" description="N-acetyltransferase" evidence="4">
    <location>
        <begin position="3"/>
        <end position="153"/>
    </location>
</feature>
<proteinExistence type="inferred from homology"/>
<dbReference type="Pfam" id="PF00583">
    <property type="entry name" value="Acetyltransf_1"/>
    <property type="match status" value="1"/>
</dbReference>
<protein>
    <submittedName>
        <fullName evidence="5">GNAT family N-acetyltransferase</fullName>
    </submittedName>
</protein>
<dbReference type="Gene3D" id="3.40.630.30">
    <property type="match status" value="1"/>
</dbReference>